<evidence type="ECO:0000313" key="8">
    <source>
        <dbReference type="EMBL" id="MBC8208828.1"/>
    </source>
</evidence>
<feature type="domain" description="Tr-type G" evidence="7">
    <location>
        <begin position="5"/>
        <end position="278"/>
    </location>
</feature>
<dbReference type="Gene3D" id="2.40.30.10">
    <property type="entry name" value="Translation factors"/>
    <property type="match status" value="1"/>
</dbReference>
<keyword evidence="5" id="KW-0342">GTP-binding</keyword>
<dbReference type="GO" id="GO:0003924">
    <property type="term" value="F:GTPase activity"/>
    <property type="evidence" value="ECO:0007669"/>
    <property type="project" value="InterPro"/>
</dbReference>
<dbReference type="InterPro" id="IPR014721">
    <property type="entry name" value="Ribsml_uS5_D2-typ_fold_subgr"/>
</dbReference>
<dbReference type="CDD" id="cd03713">
    <property type="entry name" value="EFG_mtEFG_C"/>
    <property type="match status" value="1"/>
</dbReference>
<dbReference type="PANTHER" id="PTHR43261">
    <property type="entry name" value="TRANSLATION ELONGATION FACTOR G-RELATED"/>
    <property type="match status" value="1"/>
</dbReference>
<dbReference type="Pfam" id="PF14492">
    <property type="entry name" value="EFG_III"/>
    <property type="match status" value="1"/>
</dbReference>
<dbReference type="SMART" id="SM00889">
    <property type="entry name" value="EFG_IV"/>
    <property type="match status" value="1"/>
</dbReference>
<dbReference type="Gene3D" id="3.30.70.240">
    <property type="match status" value="1"/>
</dbReference>
<dbReference type="NCBIfam" id="NF009381">
    <property type="entry name" value="PRK12740.1-5"/>
    <property type="match status" value="1"/>
</dbReference>
<dbReference type="InterPro" id="IPR027417">
    <property type="entry name" value="P-loop_NTPase"/>
</dbReference>
<dbReference type="CDD" id="cd04088">
    <property type="entry name" value="EFG_mtEFG_II"/>
    <property type="match status" value="1"/>
</dbReference>
<comment type="function">
    <text evidence="6">Catalyzes the GTP-dependent ribosomal translocation step during translation elongation. During this step, the ribosome changes from the pre-translocational (PRE) to the post-translocational (POST) state as the newly formed A-site-bound peptidyl-tRNA and P-site-bound deacylated tRNA move to the P and E sites, respectively. Catalyzes the coordinated movement of the two tRNA molecules, the mRNA and conformational changes in the ribosome.</text>
</comment>
<dbReference type="Pfam" id="PF03764">
    <property type="entry name" value="EFG_IV"/>
    <property type="match status" value="1"/>
</dbReference>
<dbReference type="Gene3D" id="3.40.50.300">
    <property type="entry name" value="P-loop containing nucleotide triphosphate hydrolases"/>
    <property type="match status" value="1"/>
</dbReference>
<keyword evidence="4" id="KW-0648">Protein biosynthesis</keyword>
<dbReference type="Gene3D" id="3.30.70.870">
    <property type="entry name" value="Elongation Factor G (Translational Gtpase), domain 3"/>
    <property type="match status" value="1"/>
</dbReference>
<dbReference type="Pfam" id="PF22042">
    <property type="entry name" value="EF-G_D2"/>
    <property type="match status" value="1"/>
</dbReference>
<dbReference type="SMART" id="SM00838">
    <property type="entry name" value="EFG_C"/>
    <property type="match status" value="1"/>
</dbReference>
<dbReference type="NCBIfam" id="TIGR00231">
    <property type="entry name" value="small_GTP"/>
    <property type="match status" value="1"/>
</dbReference>
<gene>
    <name evidence="8" type="ORF">H8E79_06640</name>
</gene>
<dbReference type="InterPro" id="IPR035649">
    <property type="entry name" value="EFG_V"/>
</dbReference>
<evidence type="ECO:0000256" key="6">
    <source>
        <dbReference type="ARBA" id="ARBA00024731"/>
    </source>
</evidence>
<comment type="caution">
    <text evidence="8">The sequence shown here is derived from an EMBL/GenBank/DDBJ whole genome shotgun (WGS) entry which is preliminary data.</text>
</comment>
<organism evidence="8 9">
    <name type="scientific">Candidatus Desulfatifera sulfidica</name>
    <dbReference type="NCBI Taxonomy" id="2841691"/>
    <lineage>
        <taxon>Bacteria</taxon>
        <taxon>Pseudomonadati</taxon>
        <taxon>Thermodesulfobacteriota</taxon>
        <taxon>Desulfobulbia</taxon>
        <taxon>Desulfobulbales</taxon>
        <taxon>Desulfobulbaceae</taxon>
        <taxon>Candidatus Desulfatifera</taxon>
    </lineage>
</organism>
<dbReference type="InterPro" id="IPR000795">
    <property type="entry name" value="T_Tr_GTP-bd_dom"/>
</dbReference>
<evidence type="ECO:0000256" key="1">
    <source>
        <dbReference type="ARBA" id="ARBA00017872"/>
    </source>
</evidence>
<evidence type="ECO:0000259" key="7">
    <source>
        <dbReference type="PROSITE" id="PS51722"/>
    </source>
</evidence>
<dbReference type="SUPFAM" id="SSF54980">
    <property type="entry name" value="EF-G C-terminal domain-like"/>
    <property type="match status" value="2"/>
</dbReference>
<dbReference type="EMBL" id="JACNLK010000055">
    <property type="protein sequence ID" value="MBC8208828.1"/>
    <property type="molecule type" value="Genomic_DNA"/>
</dbReference>
<dbReference type="CDD" id="cd01434">
    <property type="entry name" value="EFG_mtEFG1_IV"/>
    <property type="match status" value="1"/>
</dbReference>
<dbReference type="InterPro" id="IPR009000">
    <property type="entry name" value="Transl_B-barrel_sf"/>
</dbReference>
<dbReference type="PRINTS" id="PR00315">
    <property type="entry name" value="ELONGATNFCT"/>
</dbReference>
<dbReference type="Pfam" id="PF00009">
    <property type="entry name" value="GTP_EFTU"/>
    <property type="match status" value="1"/>
</dbReference>
<reference evidence="8 9" key="1">
    <citation type="submission" date="2020-08" db="EMBL/GenBank/DDBJ databases">
        <title>Bridging the membrane lipid divide: bacteria of the FCB group superphylum have the potential to synthesize archaeal ether lipids.</title>
        <authorList>
            <person name="Villanueva L."/>
            <person name="Von Meijenfeldt F.A.B."/>
            <person name="Westbye A.B."/>
            <person name="Yadav S."/>
            <person name="Hopmans E.C."/>
            <person name="Dutilh B.E."/>
            <person name="Sinninghe Damste J.S."/>
        </authorList>
    </citation>
    <scope>NUCLEOTIDE SEQUENCE [LARGE SCALE GENOMIC DNA]</scope>
    <source>
        <strain evidence="8">NIOZ-UU81</strain>
    </source>
</reference>
<evidence type="ECO:0000256" key="2">
    <source>
        <dbReference type="ARBA" id="ARBA00022741"/>
    </source>
</evidence>
<proteinExistence type="predicted"/>
<dbReference type="CDD" id="cd04170">
    <property type="entry name" value="EF-G_bact"/>
    <property type="match status" value="1"/>
</dbReference>
<name>A0A8J6N8G4_9BACT</name>
<dbReference type="InterPro" id="IPR020568">
    <property type="entry name" value="Ribosomal_Su5_D2-typ_SF"/>
</dbReference>
<evidence type="ECO:0000313" key="9">
    <source>
        <dbReference type="Proteomes" id="UP000599024"/>
    </source>
</evidence>
<dbReference type="FunFam" id="3.30.230.10:FF:000003">
    <property type="entry name" value="Elongation factor G"/>
    <property type="match status" value="1"/>
</dbReference>
<dbReference type="InterPro" id="IPR005517">
    <property type="entry name" value="Transl_elong_EFG/EF2_IV"/>
</dbReference>
<evidence type="ECO:0000256" key="3">
    <source>
        <dbReference type="ARBA" id="ARBA00022768"/>
    </source>
</evidence>
<dbReference type="SUPFAM" id="SSF54211">
    <property type="entry name" value="Ribosomal protein S5 domain 2-like"/>
    <property type="match status" value="1"/>
</dbReference>
<dbReference type="NCBIfam" id="NF009891">
    <property type="entry name" value="PRK13351.1-1"/>
    <property type="match status" value="1"/>
</dbReference>
<evidence type="ECO:0000256" key="5">
    <source>
        <dbReference type="ARBA" id="ARBA00023134"/>
    </source>
</evidence>
<dbReference type="CDD" id="cd16262">
    <property type="entry name" value="EFG_III"/>
    <property type="match status" value="1"/>
</dbReference>
<keyword evidence="2" id="KW-0547">Nucleotide-binding</keyword>
<dbReference type="InterPro" id="IPR041095">
    <property type="entry name" value="EFG_II"/>
</dbReference>
<dbReference type="SUPFAM" id="SSF52540">
    <property type="entry name" value="P-loop containing nucleoside triphosphate hydrolases"/>
    <property type="match status" value="1"/>
</dbReference>
<dbReference type="PROSITE" id="PS51722">
    <property type="entry name" value="G_TR_2"/>
    <property type="match status" value="1"/>
</dbReference>
<dbReference type="SUPFAM" id="SSF50447">
    <property type="entry name" value="Translation proteins"/>
    <property type="match status" value="1"/>
</dbReference>
<dbReference type="InterPro" id="IPR009022">
    <property type="entry name" value="EFG_III"/>
</dbReference>
<accession>A0A8J6N8G4</accession>
<dbReference type="AlphaFoldDB" id="A0A8J6N8G4"/>
<dbReference type="Proteomes" id="UP000599024">
    <property type="component" value="Unassembled WGS sequence"/>
</dbReference>
<dbReference type="NCBIfam" id="NF009379">
    <property type="entry name" value="PRK12740.1-3"/>
    <property type="match status" value="1"/>
</dbReference>
<dbReference type="GO" id="GO:0032790">
    <property type="term" value="P:ribosome disassembly"/>
    <property type="evidence" value="ECO:0007669"/>
    <property type="project" value="TreeGrafter"/>
</dbReference>
<dbReference type="GO" id="GO:0003746">
    <property type="term" value="F:translation elongation factor activity"/>
    <property type="evidence" value="ECO:0007669"/>
    <property type="project" value="UniProtKB-KW"/>
</dbReference>
<dbReference type="InterPro" id="IPR035647">
    <property type="entry name" value="EFG_III/V"/>
</dbReference>
<dbReference type="FunFam" id="3.30.70.240:FF:000001">
    <property type="entry name" value="Elongation factor G"/>
    <property type="match status" value="1"/>
</dbReference>
<keyword evidence="3 8" id="KW-0251">Elongation factor</keyword>
<sequence>MQDVNLVRNIAIVGHGNCGKSSLAEAMLFTAGKIKRLGKVDDGSAAMDFDEEEIRRNTSINASFHNYSWDKHSVFLVDTPGDDNFINETFVATQVVDGAVFIVGAVLGVKGQTIKFANFIADQKLPCIIQINKMDRERADFWKTIGEIEDQLPVQPVVIHMPIGAEADFKGLVDVVTGKAYLFDGLTGNFSETAVPADMEGELARHRERLMEKVAETDDDLIEKFLEDGELSQEDILAGMKKGVAEALIAPVCVGSATMNMGTAALLDTINAILPSPDERPPLVGTNPVSGDLVERKPLADAPFSARVFKTMADPYAGRLTIFRVVSGTLSGDTFFNANKDCTERFGQLFVPEGREQRPVDSAGPGAIVAVAKLKETTTGDTLCAASDPVVFDSIETMEPVISYAVSASKGDEEKLFSCITRMLDEDLTLRLTREPQTSEILLSGVGQIHLEVVGDRIKRKFGVEMELALPKIPYKETIRGSARVQGKHKKQSGGRGQFGDCTIEILPLPHGGGFEFEDKIVGGVIPQQYRPAVEKGIVEAMEKGVMAGYPVVDLKILLVDGSYHTVDSSEMAFKVAGSLAFKKGAKEAGLVLLEPYMQLTIFVGKDHVGDVMGDLNSRRGRVMGMDTDAKYEIIKAQVPMSEIQRYATDLTAMTGGLGQFNVAFSHYEEVPAHQAEKIVAASNE</sequence>
<dbReference type="GO" id="GO:0005525">
    <property type="term" value="F:GTP binding"/>
    <property type="evidence" value="ECO:0007669"/>
    <property type="project" value="UniProtKB-KW"/>
</dbReference>
<dbReference type="InterPro" id="IPR053905">
    <property type="entry name" value="EF-G-like_DII"/>
</dbReference>
<evidence type="ECO:0000256" key="4">
    <source>
        <dbReference type="ARBA" id="ARBA00022917"/>
    </source>
</evidence>
<dbReference type="PANTHER" id="PTHR43261:SF7">
    <property type="entry name" value="ELONGATION FACTOR G-LIKE PROTEIN"/>
    <property type="match status" value="1"/>
</dbReference>
<dbReference type="Pfam" id="PF00679">
    <property type="entry name" value="EFG_C"/>
    <property type="match status" value="1"/>
</dbReference>
<dbReference type="Gene3D" id="3.30.230.10">
    <property type="match status" value="1"/>
</dbReference>
<dbReference type="InterPro" id="IPR005225">
    <property type="entry name" value="Small_GTP-bd"/>
</dbReference>
<protein>
    <recommendedName>
        <fullName evidence="1">Elongation factor G</fullName>
    </recommendedName>
</protein>
<dbReference type="InterPro" id="IPR000640">
    <property type="entry name" value="EFG_V-like"/>
</dbReference>
<dbReference type="InterPro" id="IPR047872">
    <property type="entry name" value="EFG_IV"/>
</dbReference>